<dbReference type="PANTHER" id="PTHR42756:SF1">
    <property type="entry name" value="TRANSCRIPTIONAL REPRESSOR OF EMRAB OPERON"/>
    <property type="match status" value="1"/>
</dbReference>
<evidence type="ECO:0000259" key="4">
    <source>
        <dbReference type="PROSITE" id="PS50995"/>
    </source>
</evidence>
<dbReference type="InterPro" id="IPR000835">
    <property type="entry name" value="HTH_MarR-typ"/>
</dbReference>
<dbReference type="InterPro" id="IPR036390">
    <property type="entry name" value="WH_DNA-bd_sf"/>
</dbReference>
<proteinExistence type="predicted"/>
<dbReference type="EMBL" id="FUFT01000002">
    <property type="protein sequence ID" value="SJL83381.1"/>
    <property type="molecule type" value="Genomic_DNA"/>
</dbReference>
<dbReference type="Gene3D" id="1.10.10.10">
    <property type="entry name" value="Winged helix-like DNA-binding domain superfamily/Winged helix DNA-binding domain"/>
    <property type="match status" value="1"/>
</dbReference>
<reference evidence="5 6" key="1">
    <citation type="submission" date="2017-02" db="EMBL/GenBank/DDBJ databases">
        <authorList>
            <person name="Peterson S.W."/>
        </authorList>
    </citation>
    <scope>NUCLEOTIDE SEQUENCE [LARGE SCALE GENOMIC DNA]</scope>
    <source>
        <strain evidence="5 6">CECT 9027</strain>
    </source>
</reference>
<evidence type="ECO:0000256" key="2">
    <source>
        <dbReference type="ARBA" id="ARBA00023125"/>
    </source>
</evidence>
<dbReference type="PRINTS" id="PR00598">
    <property type="entry name" value="HTHMARR"/>
</dbReference>
<protein>
    <submittedName>
        <fullName evidence="5">Transcriptional regulator HosA</fullName>
    </submittedName>
</protein>
<feature type="domain" description="HTH marR-type" evidence="4">
    <location>
        <begin position="1"/>
        <end position="136"/>
    </location>
</feature>
<dbReference type="SUPFAM" id="SSF46785">
    <property type="entry name" value="Winged helix' DNA-binding domain"/>
    <property type="match status" value="1"/>
</dbReference>
<dbReference type="PROSITE" id="PS50995">
    <property type="entry name" value="HTH_MARR_2"/>
    <property type="match status" value="1"/>
</dbReference>
<evidence type="ECO:0000256" key="3">
    <source>
        <dbReference type="ARBA" id="ARBA00023163"/>
    </source>
</evidence>
<dbReference type="InterPro" id="IPR036388">
    <property type="entry name" value="WH-like_DNA-bd_sf"/>
</dbReference>
<dbReference type="PANTHER" id="PTHR42756">
    <property type="entry name" value="TRANSCRIPTIONAL REGULATOR, MARR"/>
    <property type="match status" value="1"/>
</dbReference>
<keyword evidence="6" id="KW-1185">Reference proteome</keyword>
<dbReference type="GO" id="GO:0003677">
    <property type="term" value="F:DNA binding"/>
    <property type="evidence" value="ECO:0007669"/>
    <property type="project" value="UniProtKB-KW"/>
</dbReference>
<name>A0A1R4B3A4_9VIBR</name>
<dbReference type="Pfam" id="PF01047">
    <property type="entry name" value="MarR"/>
    <property type="match status" value="1"/>
</dbReference>
<dbReference type="PROSITE" id="PS01117">
    <property type="entry name" value="HTH_MARR_1"/>
    <property type="match status" value="1"/>
</dbReference>
<keyword evidence="1" id="KW-0805">Transcription regulation</keyword>
<sequence>MHSKLDNIAFHLVRKLMQQHTACWQQEMQSLTKPQFAVMRAIADQPGIEQIQLMDASVSTKATLAEMLGRLEKRGLIYRQASELDKRRRYVFLTESGQQMLDEANPKADIVDKQFLDRLNADEQSTFVRLMQQMIEP</sequence>
<keyword evidence="2" id="KW-0238">DNA-binding</keyword>
<dbReference type="SMART" id="SM00347">
    <property type="entry name" value="HTH_MARR"/>
    <property type="match status" value="1"/>
</dbReference>
<dbReference type="GO" id="GO:0003700">
    <property type="term" value="F:DNA-binding transcription factor activity"/>
    <property type="evidence" value="ECO:0007669"/>
    <property type="project" value="InterPro"/>
</dbReference>
<keyword evidence="3" id="KW-0804">Transcription</keyword>
<evidence type="ECO:0000313" key="6">
    <source>
        <dbReference type="Proteomes" id="UP000189475"/>
    </source>
</evidence>
<dbReference type="InterPro" id="IPR023187">
    <property type="entry name" value="Tscrpt_reg_MarR-type_CS"/>
</dbReference>
<accession>A0A1R4B3A4</accession>
<evidence type="ECO:0000256" key="1">
    <source>
        <dbReference type="ARBA" id="ARBA00023015"/>
    </source>
</evidence>
<evidence type="ECO:0000313" key="5">
    <source>
        <dbReference type="EMBL" id="SJL83381.1"/>
    </source>
</evidence>
<organism evidence="5 6">
    <name type="scientific">Vibrio palustris</name>
    <dbReference type="NCBI Taxonomy" id="1918946"/>
    <lineage>
        <taxon>Bacteria</taxon>
        <taxon>Pseudomonadati</taxon>
        <taxon>Pseudomonadota</taxon>
        <taxon>Gammaproteobacteria</taxon>
        <taxon>Vibrionales</taxon>
        <taxon>Vibrionaceae</taxon>
        <taxon>Vibrio</taxon>
    </lineage>
</organism>
<dbReference type="AlphaFoldDB" id="A0A1R4B3A4"/>
<gene>
    <name evidence="5" type="primary">hosA_1</name>
    <name evidence="5" type="ORF">VPAL9027_01347</name>
</gene>
<dbReference type="Proteomes" id="UP000189475">
    <property type="component" value="Unassembled WGS sequence"/>
</dbReference>
<dbReference type="STRING" id="1918946.VPAL9027_01347"/>
<dbReference type="OrthoDB" id="8635520at2"/>